<accession>A0A3M6YEG7</accession>
<evidence type="ECO:0000256" key="1">
    <source>
        <dbReference type="ARBA" id="ARBA00001970"/>
    </source>
</evidence>
<keyword evidence="3" id="KW-0349">Heme</keyword>
<keyword evidence="4" id="KW-0479">Metal-binding</keyword>
<evidence type="ECO:0000256" key="2">
    <source>
        <dbReference type="ARBA" id="ARBA00022559"/>
    </source>
</evidence>
<evidence type="ECO:0000313" key="11">
    <source>
        <dbReference type="Proteomes" id="UP000282582"/>
    </source>
</evidence>
<comment type="similarity">
    <text evidence="7">Belongs to the chloroperoxidase family.</text>
</comment>
<keyword evidence="5" id="KW-0560">Oxidoreductase</keyword>
<dbReference type="InterPro" id="IPR036851">
    <property type="entry name" value="Chloroperoxidase-like_sf"/>
</dbReference>
<dbReference type="PANTHER" id="PTHR33577:SF9">
    <property type="entry name" value="PEROXIDASE STCC"/>
    <property type="match status" value="1"/>
</dbReference>
<evidence type="ECO:0000256" key="5">
    <source>
        <dbReference type="ARBA" id="ARBA00023002"/>
    </source>
</evidence>
<dbReference type="Pfam" id="PF01328">
    <property type="entry name" value="Peroxidase_2"/>
    <property type="match status" value="1"/>
</dbReference>
<dbReference type="PANTHER" id="PTHR33577">
    <property type="entry name" value="STERIGMATOCYSTIN BIOSYNTHESIS PEROXIDASE STCC-RELATED"/>
    <property type="match status" value="1"/>
</dbReference>
<feature type="region of interest" description="Disordered" evidence="8">
    <location>
        <begin position="446"/>
        <end position="465"/>
    </location>
</feature>
<comment type="caution">
    <text evidence="10">The sequence shown here is derived from an EMBL/GenBank/DDBJ whole genome shotgun (WGS) entry which is preliminary data.</text>
</comment>
<sequence>MANDIDDWLSIMARSCNPTMPLSSMCELACVATGSLVSYSKDLRYAPSIRPLESCAVQGTLLSPRFYIKLYPQPFAALRPPDMRLSKKVIALVAALCEFSAAYPSLGGEIENLEKRWDGFSNDLSVRIPPYIAPGPDDSRGPCPGLNTLANHGLINRNGKNLNSNDILKAFPRGFGINTNGFFTALHNFEVVCEYVNGVTCGTPENDGTFILTNLTLLGEPHTFEHDHSFSREDYRQKYAHGGITDNIYFNSTVMQKSLNVVNVSIYRYFSAFIQADLDKYKPSNPPKVKRANYQDFNQIRLQRESQQNIDDFAGWFQQNIPPTLFETGFIFGATFDRDSKGNMIGTTPSVRLDWWDFWFREESFPTQLGWVPAHTSVFDINFITSVSKAVLAAPITSTPKSLPPGATNSVQDPAGNLPEAGPAVTFPLFGGPPYAAPTEPAAITPAKNKRDAAPQAASTTTSDEEVTAASVLSSVASKVSEVPAILASATSIVGSAPPKFNFYEQTLDASSVSAQVAVAQSYESAVIAAITSLAGP</sequence>
<reference evidence="10 11" key="1">
    <citation type="journal article" date="2018" name="BMC Genomics">
        <title>Genomic evidence for intraspecific hybridization in a clonal and extremely halotolerant yeast.</title>
        <authorList>
            <person name="Gostincar C."/>
            <person name="Stajich J.E."/>
            <person name="Zupancic J."/>
            <person name="Zalar P."/>
            <person name="Gunde-Cimerman N."/>
        </authorList>
    </citation>
    <scope>NUCLEOTIDE SEQUENCE [LARGE SCALE GENOMIC DNA]</scope>
    <source>
        <strain evidence="10 11">EXF-6654</strain>
    </source>
</reference>
<dbReference type="Proteomes" id="UP000282582">
    <property type="component" value="Unassembled WGS sequence"/>
</dbReference>
<dbReference type="VEuPathDB" id="FungiDB:BTJ68_09579"/>
<evidence type="ECO:0000259" key="9">
    <source>
        <dbReference type="PROSITE" id="PS51405"/>
    </source>
</evidence>
<keyword evidence="6" id="KW-0408">Iron</keyword>
<evidence type="ECO:0000256" key="7">
    <source>
        <dbReference type="ARBA" id="ARBA00025795"/>
    </source>
</evidence>
<dbReference type="SUPFAM" id="SSF47571">
    <property type="entry name" value="Cloroperoxidase"/>
    <property type="match status" value="2"/>
</dbReference>
<name>A0A3M6YEG7_HORWE</name>
<feature type="domain" description="Heme haloperoxidase family profile" evidence="9">
    <location>
        <begin position="127"/>
        <end position="393"/>
    </location>
</feature>
<comment type="cofactor">
    <cofactor evidence="1">
        <name>heme b</name>
        <dbReference type="ChEBI" id="CHEBI:60344"/>
    </cofactor>
</comment>
<dbReference type="GO" id="GO:0004601">
    <property type="term" value="F:peroxidase activity"/>
    <property type="evidence" value="ECO:0007669"/>
    <property type="project" value="UniProtKB-KW"/>
</dbReference>
<gene>
    <name evidence="10" type="ORF">D0868_08487</name>
</gene>
<evidence type="ECO:0000313" key="10">
    <source>
        <dbReference type="EMBL" id="RMY01435.1"/>
    </source>
</evidence>
<dbReference type="InterPro" id="IPR000028">
    <property type="entry name" value="Chloroperoxidase"/>
</dbReference>
<evidence type="ECO:0000256" key="8">
    <source>
        <dbReference type="SAM" id="MobiDB-lite"/>
    </source>
</evidence>
<evidence type="ECO:0000256" key="6">
    <source>
        <dbReference type="ARBA" id="ARBA00023004"/>
    </source>
</evidence>
<organism evidence="10 11">
    <name type="scientific">Hortaea werneckii</name>
    <name type="common">Black yeast</name>
    <name type="synonym">Cladosporium werneckii</name>
    <dbReference type="NCBI Taxonomy" id="91943"/>
    <lineage>
        <taxon>Eukaryota</taxon>
        <taxon>Fungi</taxon>
        <taxon>Dikarya</taxon>
        <taxon>Ascomycota</taxon>
        <taxon>Pezizomycotina</taxon>
        <taxon>Dothideomycetes</taxon>
        <taxon>Dothideomycetidae</taxon>
        <taxon>Mycosphaerellales</taxon>
        <taxon>Teratosphaeriaceae</taxon>
        <taxon>Hortaea</taxon>
    </lineage>
</organism>
<evidence type="ECO:0000256" key="3">
    <source>
        <dbReference type="ARBA" id="ARBA00022617"/>
    </source>
</evidence>
<proteinExistence type="inferred from homology"/>
<evidence type="ECO:0000256" key="4">
    <source>
        <dbReference type="ARBA" id="ARBA00022723"/>
    </source>
</evidence>
<keyword evidence="2" id="KW-0575">Peroxidase</keyword>
<protein>
    <recommendedName>
        <fullName evidence="9">Heme haloperoxidase family profile domain-containing protein</fullName>
    </recommendedName>
</protein>
<dbReference type="EMBL" id="QWIK01000758">
    <property type="protein sequence ID" value="RMY01435.1"/>
    <property type="molecule type" value="Genomic_DNA"/>
</dbReference>
<dbReference type="PROSITE" id="PS51405">
    <property type="entry name" value="HEME_HALOPEROXIDASE"/>
    <property type="match status" value="1"/>
</dbReference>
<dbReference type="Gene3D" id="1.10.489.10">
    <property type="entry name" value="Chloroperoxidase-like"/>
    <property type="match status" value="1"/>
</dbReference>
<dbReference type="GO" id="GO:0046872">
    <property type="term" value="F:metal ion binding"/>
    <property type="evidence" value="ECO:0007669"/>
    <property type="project" value="UniProtKB-KW"/>
</dbReference>
<dbReference type="AlphaFoldDB" id="A0A3M6YEG7"/>